<name>A0ABM0MMJ8_SACKO</name>
<organism evidence="2 3">
    <name type="scientific">Saccoglossus kowalevskii</name>
    <name type="common">Acorn worm</name>
    <dbReference type="NCBI Taxonomy" id="10224"/>
    <lineage>
        <taxon>Eukaryota</taxon>
        <taxon>Metazoa</taxon>
        <taxon>Hemichordata</taxon>
        <taxon>Enteropneusta</taxon>
        <taxon>Harrimaniidae</taxon>
        <taxon>Saccoglossus</taxon>
    </lineage>
</organism>
<evidence type="ECO:0000256" key="1">
    <source>
        <dbReference type="SAM" id="MobiDB-lite"/>
    </source>
</evidence>
<dbReference type="RefSeq" id="XP_006821239.1">
    <property type="nucleotide sequence ID" value="XM_006821176.1"/>
</dbReference>
<feature type="compositionally biased region" description="Polar residues" evidence="1">
    <location>
        <begin position="176"/>
        <end position="190"/>
    </location>
</feature>
<dbReference type="Proteomes" id="UP000694865">
    <property type="component" value="Unplaced"/>
</dbReference>
<feature type="region of interest" description="Disordered" evidence="1">
    <location>
        <begin position="166"/>
        <end position="260"/>
    </location>
</feature>
<gene>
    <name evidence="3" type="primary">LOC102806533</name>
</gene>
<feature type="compositionally biased region" description="Basic and acidic residues" evidence="1">
    <location>
        <begin position="13"/>
        <end position="42"/>
    </location>
</feature>
<feature type="compositionally biased region" description="Basic residues" evidence="1">
    <location>
        <begin position="103"/>
        <end position="114"/>
    </location>
</feature>
<feature type="compositionally biased region" description="Polar residues" evidence="1">
    <location>
        <begin position="81"/>
        <end position="90"/>
    </location>
</feature>
<feature type="compositionally biased region" description="Basic residues" evidence="1">
    <location>
        <begin position="194"/>
        <end position="212"/>
    </location>
</feature>
<accession>A0ABM0MMJ8</accession>
<feature type="compositionally biased region" description="Polar residues" evidence="1">
    <location>
        <begin position="135"/>
        <end position="147"/>
    </location>
</feature>
<proteinExistence type="predicted"/>
<reference evidence="3" key="1">
    <citation type="submission" date="2025-08" db="UniProtKB">
        <authorList>
            <consortium name="RefSeq"/>
        </authorList>
    </citation>
    <scope>IDENTIFICATION</scope>
    <source>
        <tissue evidence="3">Testes</tissue>
    </source>
</reference>
<evidence type="ECO:0000313" key="2">
    <source>
        <dbReference type="Proteomes" id="UP000694865"/>
    </source>
</evidence>
<keyword evidence="2" id="KW-1185">Reference proteome</keyword>
<protein>
    <submittedName>
        <fullName evidence="3">Uncharacterized protein DDB_G0286299-like</fullName>
    </submittedName>
</protein>
<sequence>MGNCVCCKVCEDDAKAEASPSEREPLLSDRDQRENSRGKQPDVKTAAGTSTSPYQSAAERHGKLKSAVTGTEGLLAHAKQLASTTKQFTSESDKEGTKQKQSYLRKLKTKKRKIPSYAHDNDDSTDDDEGSSNEMQPSTEQIIGTNVQEFSKQKLGIWKKMKRKLYKKDEEDSDIENTSAPETSQQSVGESSKRTKGRLRLWNKKKKKRKKQNKDGENSTAHATGVSNTDTSHAAQDLNEPSQLFAEMKTTEDDYEDRLEQAQTDVAELLLNTKQIAKKLEKWS</sequence>
<feature type="compositionally biased region" description="Polar residues" evidence="1">
    <location>
        <begin position="218"/>
        <end position="242"/>
    </location>
</feature>
<dbReference type="GeneID" id="102806533"/>
<feature type="region of interest" description="Disordered" evidence="1">
    <location>
        <begin position="13"/>
        <end position="147"/>
    </location>
</feature>
<evidence type="ECO:0000313" key="3">
    <source>
        <dbReference type="RefSeq" id="XP_006821239.1"/>
    </source>
</evidence>